<evidence type="ECO:0000313" key="10">
    <source>
        <dbReference type="Proteomes" id="UP001327225"/>
    </source>
</evidence>
<evidence type="ECO:0000256" key="2">
    <source>
        <dbReference type="ARBA" id="ARBA00010892"/>
    </source>
</evidence>
<evidence type="ECO:0000256" key="6">
    <source>
        <dbReference type="ARBA" id="ARBA00022989"/>
    </source>
</evidence>
<comment type="subcellular location">
    <subcellularLocation>
        <location evidence="8">Cell membrane</location>
        <topology evidence="8">Multi-pass membrane protein</topology>
    </subcellularLocation>
    <subcellularLocation>
        <location evidence="1">Endomembrane system</location>
        <topology evidence="1">Multi-pass membrane protein</topology>
    </subcellularLocation>
</comment>
<keyword evidence="6 8" id="KW-1133">Transmembrane helix</keyword>
<dbReference type="RefSeq" id="WP_322938083.1">
    <property type="nucleotide sequence ID" value="NZ_CP141059.1"/>
</dbReference>
<evidence type="ECO:0000256" key="1">
    <source>
        <dbReference type="ARBA" id="ARBA00004127"/>
    </source>
</evidence>
<dbReference type="PANTHER" id="PTHR31611">
    <property type="entry name" value="HIGH-AFFINITY NICKEL TRANSPORT PROTEIN NIC1"/>
    <property type="match status" value="1"/>
</dbReference>
<evidence type="ECO:0000256" key="8">
    <source>
        <dbReference type="RuleBase" id="RU362101"/>
    </source>
</evidence>
<name>A0ABZ0ZV83_9ACTN</name>
<feature type="transmembrane region" description="Helical" evidence="8">
    <location>
        <begin position="214"/>
        <end position="239"/>
    </location>
</feature>
<evidence type="ECO:0000256" key="4">
    <source>
        <dbReference type="ARBA" id="ARBA00022596"/>
    </source>
</evidence>
<dbReference type="PANTHER" id="PTHR31611:SF0">
    <property type="entry name" value="HIGH-AFFINITY NICKEL TRANSPORT PROTEIN NIC1"/>
    <property type="match status" value="1"/>
</dbReference>
<feature type="transmembrane region" description="Helical" evidence="8">
    <location>
        <begin position="150"/>
        <end position="174"/>
    </location>
</feature>
<evidence type="ECO:0000313" key="9">
    <source>
        <dbReference type="EMBL" id="WQQ27734.1"/>
    </source>
</evidence>
<feature type="transmembrane region" description="Helical" evidence="8">
    <location>
        <begin position="60"/>
        <end position="78"/>
    </location>
</feature>
<feature type="transmembrane region" description="Helical" evidence="8">
    <location>
        <begin position="105"/>
        <end position="130"/>
    </location>
</feature>
<evidence type="ECO:0000256" key="7">
    <source>
        <dbReference type="ARBA" id="ARBA00023136"/>
    </source>
</evidence>
<feature type="transmembrane region" description="Helical" evidence="8">
    <location>
        <begin position="25"/>
        <end position="48"/>
    </location>
</feature>
<protein>
    <recommendedName>
        <fullName evidence="8">Nickel/cobalt efflux system</fullName>
    </recommendedName>
</protein>
<dbReference type="InterPro" id="IPR004688">
    <property type="entry name" value="Ni/Co_transpt"/>
</dbReference>
<keyword evidence="10" id="KW-1185">Reference proteome</keyword>
<proteinExistence type="inferred from homology"/>
<evidence type="ECO:0000256" key="3">
    <source>
        <dbReference type="ARBA" id="ARBA00022448"/>
    </source>
</evidence>
<evidence type="ECO:0000256" key="5">
    <source>
        <dbReference type="ARBA" id="ARBA00022692"/>
    </source>
</evidence>
<keyword evidence="4" id="KW-0533">Nickel</keyword>
<dbReference type="Pfam" id="PF03824">
    <property type="entry name" value="NicO"/>
    <property type="match status" value="1"/>
</dbReference>
<accession>A0ABZ0ZV83</accession>
<feature type="transmembrane region" description="Helical" evidence="8">
    <location>
        <begin position="287"/>
        <end position="312"/>
    </location>
</feature>
<keyword evidence="3 8" id="KW-0813">Transport</keyword>
<gene>
    <name evidence="9" type="ORF">SHK19_05735</name>
</gene>
<sequence length="372" mass="39458">MPHHHITPRPSTVHPAGGRAGDRRALIGLVAAVVGLNVLGWGVLLLAVAPQQLSLGDSRVFGVGVGLTAFLLGARHAFDADHIAIIDNTTRKLVGEGTRSLGTGFWFALGHSSVVFGLSLLLALGVRALADPVQDDGSTLQQSLGLVGSLAAGTFLILIGLMNISALVGIAHVYRHLKAGTFDEDQLHHHLHNRGFFARLFKGAISRVTKPWHLYPVGLLMGLGFDTATQVALLVLAGGTAAYALPWYAVLVLPILFTAGMTLFDTLDGLFMTRAYRWAVLDPARKLFYNFSVTALSVAIALSIGGIVLLQLIAEEFDPASLRWVAGLDLNYVGFLLVAVFVVAWVASVGAFQVLGRRRAAAAGVGIDSLPR</sequence>
<dbReference type="Proteomes" id="UP001327225">
    <property type="component" value="Chromosome"/>
</dbReference>
<keyword evidence="7 8" id="KW-0472">Membrane</keyword>
<comment type="similarity">
    <text evidence="2 8">Belongs to the NiCoT transporter (TC 2.A.52) family.</text>
</comment>
<feature type="transmembrane region" description="Helical" evidence="8">
    <location>
        <begin position="245"/>
        <end position="267"/>
    </location>
</feature>
<dbReference type="InterPro" id="IPR011541">
    <property type="entry name" value="Ni/Co_transpt_high_affinity"/>
</dbReference>
<feature type="transmembrane region" description="Helical" evidence="8">
    <location>
        <begin position="332"/>
        <end position="352"/>
    </location>
</feature>
<organism evidence="9 10">
    <name type="scientific">Nocardioides bizhenqiangii</name>
    <dbReference type="NCBI Taxonomy" id="3095076"/>
    <lineage>
        <taxon>Bacteria</taxon>
        <taxon>Bacillati</taxon>
        <taxon>Actinomycetota</taxon>
        <taxon>Actinomycetes</taxon>
        <taxon>Propionibacteriales</taxon>
        <taxon>Nocardioidaceae</taxon>
        <taxon>Nocardioides</taxon>
    </lineage>
</organism>
<reference evidence="10" key="1">
    <citation type="submission" date="2023-12" db="EMBL/GenBank/DDBJ databases">
        <title>Novel species in genus Nocardioides.</title>
        <authorList>
            <person name="Zhou H."/>
        </authorList>
    </citation>
    <scope>NUCLEOTIDE SEQUENCE [LARGE SCALE GENOMIC DNA]</scope>
    <source>
        <strain evidence="10">HM61</strain>
    </source>
</reference>
<dbReference type="EMBL" id="CP141059">
    <property type="protein sequence ID" value="WQQ27734.1"/>
    <property type="molecule type" value="Genomic_DNA"/>
</dbReference>
<keyword evidence="5 8" id="KW-0812">Transmembrane</keyword>